<feature type="region of interest" description="Disordered" evidence="1">
    <location>
        <begin position="784"/>
        <end position="812"/>
    </location>
</feature>
<feature type="compositionally biased region" description="Basic and acidic residues" evidence="1">
    <location>
        <begin position="267"/>
        <end position="276"/>
    </location>
</feature>
<feature type="compositionally biased region" description="Polar residues" evidence="1">
    <location>
        <begin position="1594"/>
        <end position="1610"/>
    </location>
</feature>
<proteinExistence type="predicted"/>
<feature type="compositionally biased region" description="Pro residues" evidence="1">
    <location>
        <begin position="893"/>
        <end position="903"/>
    </location>
</feature>
<protein>
    <submittedName>
        <fullName evidence="2">Uncharacterized protein</fullName>
    </submittedName>
</protein>
<feature type="compositionally biased region" description="Polar residues" evidence="1">
    <location>
        <begin position="784"/>
        <end position="801"/>
    </location>
</feature>
<feature type="compositionally biased region" description="Low complexity" evidence="1">
    <location>
        <begin position="751"/>
        <end position="763"/>
    </location>
</feature>
<feature type="compositionally biased region" description="Low complexity" evidence="1">
    <location>
        <begin position="295"/>
        <end position="306"/>
    </location>
</feature>
<evidence type="ECO:0000313" key="3">
    <source>
        <dbReference type="Proteomes" id="UP000053477"/>
    </source>
</evidence>
<organism evidence="2 3">
    <name type="scientific">Schizopora paradoxa</name>
    <dbReference type="NCBI Taxonomy" id="27342"/>
    <lineage>
        <taxon>Eukaryota</taxon>
        <taxon>Fungi</taxon>
        <taxon>Dikarya</taxon>
        <taxon>Basidiomycota</taxon>
        <taxon>Agaricomycotina</taxon>
        <taxon>Agaricomycetes</taxon>
        <taxon>Hymenochaetales</taxon>
        <taxon>Schizoporaceae</taxon>
        <taxon>Schizopora</taxon>
    </lineage>
</organism>
<feature type="compositionally biased region" description="Polar residues" evidence="1">
    <location>
        <begin position="1153"/>
        <end position="1170"/>
    </location>
</feature>
<feature type="region of interest" description="Disordered" evidence="1">
    <location>
        <begin position="1585"/>
        <end position="1626"/>
    </location>
</feature>
<feature type="region of interest" description="Disordered" evidence="1">
    <location>
        <begin position="1186"/>
        <end position="1210"/>
    </location>
</feature>
<feature type="region of interest" description="Disordered" evidence="1">
    <location>
        <begin position="1799"/>
        <end position="1831"/>
    </location>
</feature>
<feature type="region of interest" description="Disordered" evidence="1">
    <location>
        <begin position="1140"/>
        <end position="1170"/>
    </location>
</feature>
<feature type="region of interest" description="Disordered" evidence="1">
    <location>
        <begin position="254"/>
        <end position="313"/>
    </location>
</feature>
<dbReference type="InParanoid" id="A0A0H2RKB8"/>
<feature type="region of interest" description="Disordered" evidence="1">
    <location>
        <begin position="328"/>
        <end position="354"/>
    </location>
</feature>
<feature type="compositionally biased region" description="Low complexity" evidence="1">
    <location>
        <begin position="645"/>
        <end position="656"/>
    </location>
</feature>
<reference evidence="2 3" key="1">
    <citation type="submission" date="2015-04" db="EMBL/GenBank/DDBJ databases">
        <title>Complete genome sequence of Schizopora paradoxa KUC8140, a cosmopolitan wood degrader in East Asia.</title>
        <authorList>
            <consortium name="DOE Joint Genome Institute"/>
            <person name="Min B."/>
            <person name="Park H."/>
            <person name="Jang Y."/>
            <person name="Kim J.-J."/>
            <person name="Kim K.H."/>
            <person name="Pangilinan J."/>
            <person name="Lipzen A."/>
            <person name="Riley R."/>
            <person name="Grigoriev I.V."/>
            <person name="Spatafora J.W."/>
            <person name="Choi I.-G."/>
        </authorList>
    </citation>
    <scope>NUCLEOTIDE SEQUENCE [LARGE SCALE GENOMIC DNA]</scope>
    <source>
        <strain evidence="2 3">KUC8140</strain>
    </source>
</reference>
<feature type="region of interest" description="Disordered" evidence="1">
    <location>
        <begin position="1053"/>
        <end position="1072"/>
    </location>
</feature>
<accession>A0A0H2RKB8</accession>
<feature type="region of interest" description="Disordered" evidence="1">
    <location>
        <begin position="1"/>
        <end position="29"/>
    </location>
</feature>
<feature type="region of interest" description="Disordered" evidence="1">
    <location>
        <begin position="884"/>
        <end position="903"/>
    </location>
</feature>
<dbReference type="Proteomes" id="UP000053477">
    <property type="component" value="Unassembled WGS sequence"/>
</dbReference>
<feature type="region of interest" description="Disordered" evidence="1">
    <location>
        <begin position="154"/>
        <end position="184"/>
    </location>
</feature>
<feature type="region of interest" description="Disordered" evidence="1">
    <location>
        <begin position="448"/>
        <end position="489"/>
    </location>
</feature>
<feature type="compositionally biased region" description="Polar residues" evidence="1">
    <location>
        <begin position="610"/>
        <end position="625"/>
    </location>
</feature>
<feature type="region of interest" description="Disordered" evidence="1">
    <location>
        <begin position="505"/>
        <end position="525"/>
    </location>
</feature>
<feature type="region of interest" description="Disordered" evidence="1">
    <location>
        <begin position="541"/>
        <end position="562"/>
    </location>
</feature>
<evidence type="ECO:0000256" key="1">
    <source>
        <dbReference type="SAM" id="MobiDB-lite"/>
    </source>
</evidence>
<dbReference type="EMBL" id="KQ085980">
    <property type="protein sequence ID" value="KLO12324.1"/>
    <property type="molecule type" value="Genomic_DNA"/>
</dbReference>
<gene>
    <name evidence="2" type="ORF">SCHPADRAFT_998231</name>
</gene>
<feature type="compositionally biased region" description="Basic and acidic residues" evidence="1">
    <location>
        <begin position="1140"/>
        <end position="1151"/>
    </location>
</feature>
<feature type="compositionally biased region" description="Low complexity" evidence="1">
    <location>
        <begin position="1669"/>
        <end position="1679"/>
    </location>
</feature>
<feature type="compositionally biased region" description="Basic and acidic residues" evidence="1">
    <location>
        <begin position="86"/>
        <end position="99"/>
    </location>
</feature>
<feature type="region of interest" description="Disordered" evidence="1">
    <location>
        <begin position="200"/>
        <end position="225"/>
    </location>
</feature>
<feature type="compositionally biased region" description="Polar residues" evidence="1">
    <location>
        <begin position="254"/>
        <end position="264"/>
    </location>
</feature>
<feature type="region of interest" description="Disordered" evidence="1">
    <location>
        <begin position="59"/>
        <end position="102"/>
    </location>
</feature>
<feature type="compositionally biased region" description="Basic and acidic residues" evidence="1">
    <location>
        <begin position="461"/>
        <end position="489"/>
    </location>
</feature>
<sequence length="1962" mass="212029">MRNTLPLSFRTPVSIGRARSPTPVAATPPPVIPTIKLTAATPSVAGTPSSDTSLVSTILAPKPPGETRKKVVPKKSKMGLLSVGSKKQEKGKDLSDVKRRVGVSSSSTSRSFDIYVDPTDDPDIGEVVFVQKKKSRAGLDGIFKAALGDVTNTNEEKVKPEPKVEKARAEKIEKTSKSVSGTLKVKEKREEKEKWWTIGRSRKDSKEKAKEKEHEEKAKLQEVEHKVKSDIPEPILITDSRQRAHSFDSGILLNTPTTALSQPSEKPLPEVKDEVRPPTVRINTSPTMFGSRPGTPTSTSLLSPPSAEKPQGGSIALRAMRSIARIGSWAQLRNTPSPESSESSPDDVKKEKKIFGKTKRTKSVRSAVSSFEAGGLTPVSGIFNQGTVRTNKSSTGTIMTVSSLQSYASGGSSGASLSSGGRRLSVASSVGTVSSGSCKSAIEPILANGRQSKRNSGSSVRWDDQVDTVKDKKIDTKTGRESRGKVEGRRRPAISALFPDAMASKPVEQKARATNPNRPLLTLSAASPDRNYDSEMEVLSMSSMSSHETPVKKPRPRPMSENMLGRVRPRAVTGDDVEGGFMTILDAATTDLANLINRLDLQATPDASPMGTSPGTLRSVYSSGTRNDDTGKFSLPESPSKRAMKSLSKESSVSSLRPYTSPKSKLSAPPQAPPRAPKLQIGEQIAPWPAFSSHLETLHETSPVATTQPKPVFRLSHKRTLSPPAPAMDPLPVFHPLPAAKAKNSLPVKLSSSPTSITSDASTPRLTIGGGSFVDASSQTFGVRPSRVSNGIRESQDSPTSAGKLRTHERKRSSLVPFDVDSNSGSVLMDSTARRALGMRGTMGSVGSTSGFDPDEPDSDIPDELHVILCASRRNSACSTLDVRDDAQGSSLPPSPGVPPSLPLPNVAPVATERLPELPIFRALVIDDEQHEADIDETSDSSDDDGKSFDFTGEIKILNESGAAERRSFVLQLEDAFKTQAQIDIDGLGAHLGLHETVPEVPPLPAALRPEHEDDDSALPSLSAETRLEDLPLKTHLSRDHLRGITSKASDGKLNRDFKFGGRPTSPSASPEYVMEKPVTLSDIIPPLSHIEHVRSQSMSSLLDEDNSVLQSIYAQAVELPKQEVPELPPMPADARLRLESDSSDKQRARQEALSQLTAHSRQESEVSFSGMSSFDEVRRGFEFNGSQPVFYPPSNPSESSNQSHRFGHGQQESVFSIASVSSYGAVLTSGAVDPFGYALPTRPMSGDMSMSMSVDDTFSFLRRDPARQRVDSDASSFYFNSSRDVSKRHRRQNDSMASAFSGPPVSMYNRSYAAHRKSDSSTSASSIAHAYGAFGANGGRAAWAHHQRDFSVDSAVSGYSARLGRPGVGDKMFESAREYGQPLTSISASPSQSVDVKDIGNRTSFDSILDTDRRSSMDDSLFDETGRRTSVSSASVFGYESHHPLPRAPGLLPPHQFRPLSFISVGSSHGTKAEDDTMITMLGGGHVRRRSIGSTFDGSPCVRARHSHRKATVNFNQSENTSDEDTDYASIANKAQVVQKPSVASSMSHQFGEERMTMAQKGLLQRQSLEDSCLSGEGEDMSFSAPLVFRRPSPTSHPRDSQSSLSSGVDTPPLSISDTSSISSGSQCSIDIGRLSALLANSTVPSSTTAQARARARARGQGHRRRISQAQASRSRNSVYETIEEEEGSGMSNAASPIKASLKDASSPVSRVSIYDPEVHGLDWDQEEVGPALRRYFALRNEAYETVHASQQLWADTPFSIFALQSFEPPEYPHGMQAVLEHSQKTYVPLPSELRALRRRSRTLSRPSPYPRSRKTSESSLHSRKSSDCGHLEASLMQQLAATPLQDLPVNRIPPPVPQSPAKAPALNPLNPFTPFAVKFNGDKSLAISEKDLPVRAARPRVASNARRTALGWSKRNTTKTASENKENTSFGAMMSPNESLRIVRPRPRGRATPSSRAVRV</sequence>
<feature type="region of interest" description="Disordered" evidence="1">
    <location>
        <begin position="1643"/>
        <end position="1698"/>
    </location>
</feature>
<keyword evidence="3" id="KW-1185">Reference proteome</keyword>
<feature type="region of interest" description="Disordered" evidence="1">
    <location>
        <begin position="745"/>
        <end position="764"/>
    </location>
</feature>
<feature type="compositionally biased region" description="Low complexity" evidence="1">
    <location>
        <begin position="1616"/>
        <end position="1626"/>
    </location>
</feature>
<dbReference type="OrthoDB" id="2563277at2759"/>
<feature type="compositionally biased region" description="Basic and acidic residues" evidence="1">
    <location>
        <begin position="154"/>
        <end position="176"/>
    </location>
</feature>
<feature type="compositionally biased region" description="Basic residues" evidence="1">
    <location>
        <begin position="1655"/>
        <end position="1668"/>
    </location>
</feature>
<dbReference type="STRING" id="27342.A0A0H2RKB8"/>
<feature type="region of interest" description="Disordered" evidence="1">
    <location>
        <begin position="603"/>
        <end position="677"/>
    </location>
</feature>
<name>A0A0H2RKB8_9AGAM</name>
<evidence type="ECO:0000313" key="2">
    <source>
        <dbReference type="EMBL" id="KLO12324.1"/>
    </source>
</evidence>
<feature type="region of interest" description="Disordered" evidence="1">
    <location>
        <begin position="1917"/>
        <end position="1962"/>
    </location>
</feature>